<feature type="domain" description="HTH gntR-type" evidence="4">
    <location>
        <begin position="31"/>
        <end position="101"/>
    </location>
</feature>
<keyword evidence="1" id="KW-0805">Transcription regulation</keyword>
<dbReference type="PANTHER" id="PTHR43537">
    <property type="entry name" value="TRANSCRIPTIONAL REGULATOR, GNTR FAMILY"/>
    <property type="match status" value="1"/>
</dbReference>
<dbReference type="InterPro" id="IPR011711">
    <property type="entry name" value="GntR_C"/>
</dbReference>
<dbReference type="Pfam" id="PF07729">
    <property type="entry name" value="FCD"/>
    <property type="match status" value="1"/>
</dbReference>
<dbReference type="PRINTS" id="PR00035">
    <property type="entry name" value="HTHGNTR"/>
</dbReference>
<proteinExistence type="predicted"/>
<dbReference type="AlphaFoldDB" id="A0A6J6FQ15"/>
<dbReference type="InterPro" id="IPR036388">
    <property type="entry name" value="WH-like_DNA-bd_sf"/>
</dbReference>
<keyword evidence="2" id="KW-0238">DNA-binding</keyword>
<dbReference type="GO" id="GO:0003700">
    <property type="term" value="F:DNA-binding transcription factor activity"/>
    <property type="evidence" value="ECO:0007669"/>
    <property type="project" value="InterPro"/>
</dbReference>
<evidence type="ECO:0000256" key="1">
    <source>
        <dbReference type="ARBA" id="ARBA00023015"/>
    </source>
</evidence>
<dbReference type="InterPro" id="IPR000524">
    <property type="entry name" value="Tscrpt_reg_HTH_GntR"/>
</dbReference>
<dbReference type="EMBL" id="CAEZUE010000053">
    <property type="protein sequence ID" value="CAB4591212.1"/>
    <property type="molecule type" value="Genomic_DNA"/>
</dbReference>
<keyword evidence="3" id="KW-0804">Transcription</keyword>
<reference evidence="5" key="1">
    <citation type="submission" date="2020-05" db="EMBL/GenBank/DDBJ databases">
        <authorList>
            <person name="Chiriac C."/>
            <person name="Salcher M."/>
            <person name="Ghai R."/>
            <person name="Kavagutti S V."/>
        </authorList>
    </citation>
    <scope>NUCLEOTIDE SEQUENCE</scope>
</reference>
<protein>
    <submittedName>
        <fullName evidence="5">Unannotated protein</fullName>
    </submittedName>
</protein>
<name>A0A6J6FQ15_9ZZZZ</name>
<dbReference type="InterPro" id="IPR008920">
    <property type="entry name" value="TF_FadR/GntR_C"/>
</dbReference>
<dbReference type="CDD" id="cd07377">
    <property type="entry name" value="WHTH_GntR"/>
    <property type="match status" value="1"/>
</dbReference>
<dbReference type="SUPFAM" id="SSF48008">
    <property type="entry name" value="GntR ligand-binding domain-like"/>
    <property type="match status" value="1"/>
</dbReference>
<organism evidence="5">
    <name type="scientific">freshwater metagenome</name>
    <dbReference type="NCBI Taxonomy" id="449393"/>
    <lineage>
        <taxon>unclassified sequences</taxon>
        <taxon>metagenomes</taxon>
        <taxon>ecological metagenomes</taxon>
    </lineage>
</organism>
<dbReference type="GO" id="GO:0003677">
    <property type="term" value="F:DNA binding"/>
    <property type="evidence" value="ECO:0007669"/>
    <property type="project" value="UniProtKB-KW"/>
</dbReference>
<gene>
    <name evidence="5" type="ORF">UFOPK1788_00534</name>
</gene>
<evidence type="ECO:0000259" key="4">
    <source>
        <dbReference type="PROSITE" id="PS50949"/>
    </source>
</evidence>
<dbReference type="Pfam" id="PF00392">
    <property type="entry name" value="GntR"/>
    <property type="match status" value="1"/>
</dbReference>
<evidence type="ECO:0000256" key="2">
    <source>
        <dbReference type="ARBA" id="ARBA00023125"/>
    </source>
</evidence>
<dbReference type="SMART" id="SM00895">
    <property type="entry name" value="FCD"/>
    <property type="match status" value="1"/>
</dbReference>
<accession>A0A6J6FQ15</accession>
<evidence type="ECO:0000313" key="5">
    <source>
        <dbReference type="EMBL" id="CAB4591212.1"/>
    </source>
</evidence>
<dbReference type="SUPFAM" id="SSF46785">
    <property type="entry name" value="Winged helix' DNA-binding domain"/>
    <property type="match status" value="1"/>
</dbReference>
<dbReference type="Gene3D" id="1.20.120.530">
    <property type="entry name" value="GntR ligand-binding domain-like"/>
    <property type="match status" value="1"/>
</dbReference>
<dbReference type="SMART" id="SM00345">
    <property type="entry name" value="HTH_GNTR"/>
    <property type="match status" value="1"/>
</dbReference>
<dbReference type="InterPro" id="IPR036390">
    <property type="entry name" value="WH_DNA-bd_sf"/>
</dbReference>
<dbReference type="PROSITE" id="PS50949">
    <property type="entry name" value="HTH_GNTR"/>
    <property type="match status" value="1"/>
</dbReference>
<sequence>MNEFDLSASTAPDVSVGGADRSLLLTPIRGGNAYEEAVERILHTIRLGLIHPGDQLPPERELATMMEISRDTVRDAIASLTDAGYLVIRRGRYGGTFIAPNLPEGPVVIGRSGELSKRKKFSSAEIHDLLIVRSVLEPGAAFQAAVTDLTGDARERLWNAHLETSASEPRDYRRFDSRLHLLIAELTGSNALVNHVAQTRVAINELLDEIPLLAPNITHSNSQHEQIVMAILTGRPEDAEAAMRDHLSGSAALLRGFLS</sequence>
<dbReference type="PANTHER" id="PTHR43537:SF24">
    <property type="entry name" value="GLUCONATE OPERON TRANSCRIPTIONAL REPRESSOR"/>
    <property type="match status" value="1"/>
</dbReference>
<dbReference type="Gene3D" id="1.10.10.10">
    <property type="entry name" value="Winged helix-like DNA-binding domain superfamily/Winged helix DNA-binding domain"/>
    <property type="match status" value="1"/>
</dbReference>
<evidence type="ECO:0000256" key="3">
    <source>
        <dbReference type="ARBA" id="ARBA00023163"/>
    </source>
</evidence>